<name>A0A0S7Y793_UNCT6</name>
<keyword evidence="1" id="KW-1133">Transmembrane helix</keyword>
<accession>A0A0S7Y793</accession>
<keyword evidence="1" id="KW-0812">Transmembrane</keyword>
<feature type="transmembrane region" description="Helical" evidence="1">
    <location>
        <begin position="70"/>
        <end position="95"/>
    </location>
</feature>
<dbReference type="Proteomes" id="UP000051012">
    <property type="component" value="Unassembled WGS sequence"/>
</dbReference>
<evidence type="ECO:0000256" key="1">
    <source>
        <dbReference type="SAM" id="Phobius"/>
    </source>
</evidence>
<sequence length="171" mass="18670">MPLTQCRECQQDVSTEAKSCPHCGAPFPAQKEWKGTGFDWKTKTTLYGYPLVHIAFGRDAHNKIRVAKGVIAIGQFGIGLITIAQFGVGILFGFGQFMLGFTAIAQFAIAGLFGAGQFATGYIAIGQFAIGYYALAQMGFAKYIWSTANKDPEAIEFFEQLWVTVKSFLSI</sequence>
<reference evidence="2 3" key="1">
    <citation type="journal article" date="2015" name="Microbiome">
        <title>Genomic resolution of linkages in carbon, nitrogen, and sulfur cycling among widespread estuary sediment bacteria.</title>
        <authorList>
            <person name="Baker B.J."/>
            <person name="Lazar C.S."/>
            <person name="Teske A.P."/>
            <person name="Dick G.J."/>
        </authorList>
    </citation>
    <scope>NUCLEOTIDE SEQUENCE [LARGE SCALE GENOMIC DNA]</scope>
    <source>
        <strain evidence="2">DG_78</strain>
    </source>
</reference>
<evidence type="ECO:0008006" key="4">
    <source>
        <dbReference type="Google" id="ProtNLM"/>
    </source>
</evidence>
<evidence type="ECO:0000313" key="3">
    <source>
        <dbReference type="Proteomes" id="UP000051012"/>
    </source>
</evidence>
<feature type="transmembrane region" description="Helical" evidence="1">
    <location>
        <begin position="107"/>
        <end position="135"/>
    </location>
</feature>
<keyword evidence="1" id="KW-0472">Membrane</keyword>
<gene>
    <name evidence="2" type="ORF">AMJ52_09805</name>
</gene>
<comment type="caution">
    <text evidence="2">The sequence shown here is derived from an EMBL/GenBank/DDBJ whole genome shotgun (WGS) entry which is preliminary data.</text>
</comment>
<organism evidence="2 3">
    <name type="scientific">candidate division TA06 bacterium DG_78</name>
    <dbReference type="NCBI Taxonomy" id="1703772"/>
    <lineage>
        <taxon>Bacteria</taxon>
        <taxon>Bacteria division TA06</taxon>
    </lineage>
</organism>
<dbReference type="EMBL" id="LJNI01000170">
    <property type="protein sequence ID" value="KPJ70550.1"/>
    <property type="molecule type" value="Genomic_DNA"/>
</dbReference>
<dbReference type="AlphaFoldDB" id="A0A0S7Y793"/>
<proteinExistence type="predicted"/>
<evidence type="ECO:0000313" key="2">
    <source>
        <dbReference type="EMBL" id="KPJ70550.1"/>
    </source>
</evidence>
<protein>
    <recommendedName>
        <fullName evidence="4">Zinc-ribbon domain-containing protein</fullName>
    </recommendedName>
</protein>